<evidence type="ECO:0000256" key="3">
    <source>
        <dbReference type="ARBA" id="ARBA00023002"/>
    </source>
</evidence>
<protein>
    <recommendedName>
        <fullName evidence="5">Ketoreductase domain-containing protein</fullName>
    </recommendedName>
</protein>
<evidence type="ECO:0000256" key="2">
    <source>
        <dbReference type="ARBA" id="ARBA00022857"/>
    </source>
</evidence>
<dbReference type="AlphaFoldDB" id="A0A9P3FLE5"/>
<dbReference type="PROSITE" id="PS00061">
    <property type="entry name" value="ADH_SHORT"/>
    <property type="match status" value="1"/>
</dbReference>
<dbReference type="InterPro" id="IPR020904">
    <property type="entry name" value="Sc_DH/Rdtase_CS"/>
</dbReference>
<evidence type="ECO:0000313" key="6">
    <source>
        <dbReference type="EMBL" id="GIZ49005.1"/>
    </source>
</evidence>
<evidence type="ECO:0000259" key="5">
    <source>
        <dbReference type="SMART" id="SM00822"/>
    </source>
</evidence>
<dbReference type="GO" id="GO:0016616">
    <property type="term" value="F:oxidoreductase activity, acting on the CH-OH group of donors, NAD or NADP as acceptor"/>
    <property type="evidence" value="ECO:0007669"/>
    <property type="project" value="TreeGrafter"/>
</dbReference>
<dbReference type="PANTHER" id="PTHR24322:SF736">
    <property type="entry name" value="RETINOL DEHYDROGENASE 10"/>
    <property type="match status" value="1"/>
</dbReference>
<keyword evidence="3" id="KW-0560">Oxidoreductase</keyword>
<name>A0A9P3FLE5_9PEZI</name>
<proteinExistence type="inferred from homology"/>
<dbReference type="PANTHER" id="PTHR24322">
    <property type="entry name" value="PKSB"/>
    <property type="match status" value="1"/>
</dbReference>
<gene>
    <name evidence="6" type="ORF">CKM354_001204600</name>
</gene>
<dbReference type="InterPro" id="IPR036291">
    <property type="entry name" value="NAD(P)-bd_dom_sf"/>
</dbReference>
<keyword evidence="2" id="KW-0521">NADP</keyword>
<dbReference type="PRINTS" id="PR00081">
    <property type="entry name" value="GDHRDH"/>
</dbReference>
<dbReference type="RefSeq" id="XP_044663492.1">
    <property type="nucleotide sequence ID" value="XM_044807557.1"/>
</dbReference>
<dbReference type="OrthoDB" id="10253736at2759"/>
<evidence type="ECO:0000256" key="1">
    <source>
        <dbReference type="ARBA" id="ARBA00006484"/>
    </source>
</evidence>
<dbReference type="Proteomes" id="UP000825890">
    <property type="component" value="Unassembled WGS sequence"/>
</dbReference>
<evidence type="ECO:0000256" key="4">
    <source>
        <dbReference type="RuleBase" id="RU000363"/>
    </source>
</evidence>
<reference evidence="6 7" key="1">
    <citation type="submission" date="2021-01" db="EMBL/GenBank/DDBJ databases">
        <title>Cercospora kikuchii MAFF 305040 whole genome shotgun sequence.</title>
        <authorList>
            <person name="Kashiwa T."/>
            <person name="Suzuki T."/>
        </authorList>
    </citation>
    <scope>NUCLEOTIDE SEQUENCE [LARGE SCALE GENOMIC DNA]</scope>
    <source>
        <strain evidence="6 7">MAFF 305040</strain>
    </source>
</reference>
<comment type="caution">
    <text evidence="6">The sequence shown here is derived from an EMBL/GenBank/DDBJ whole genome shotgun (WGS) entry which is preliminary data.</text>
</comment>
<dbReference type="Pfam" id="PF00106">
    <property type="entry name" value="adh_short"/>
    <property type="match status" value="1"/>
</dbReference>
<keyword evidence="7" id="KW-1185">Reference proteome</keyword>
<feature type="domain" description="Ketoreductase" evidence="5">
    <location>
        <begin position="83"/>
        <end position="280"/>
    </location>
</feature>
<dbReference type="InterPro" id="IPR002347">
    <property type="entry name" value="SDR_fam"/>
</dbReference>
<comment type="similarity">
    <text evidence="1 4">Belongs to the short-chain dehydrogenases/reductases (SDR) family.</text>
</comment>
<dbReference type="InterPro" id="IPR057326">
    <property type="entry name" value="KR_dom"/>
</dbReference>
<sequence>MSIPREGIHLGYVLSTVERFITSTTVMATLAGFAILQWAGTLRTSSLTPWTIFFAAALKLNKKLGERSINAGEKPQKVNFDDEVVVVTGGSSGLGESLVRFITSASQKARVVVVDINPPVEQGKYIKGCGLSLLTNAVGHLVRFFACDLSDRTSLGAVANQIKQEVGDPTMLVNNAGLSRGRMLAETSARDVSATLNVNLVAPFLLTRAFLPAMIARNHGHVLNVSSLSAFVPSAGLADYAASKAGLLAMTESLRLELRHVHNARKVRVSAFVFSFVRTPLFKGETGGSEFVSPILHVDTCGEEMFRVLQQGGSVTKFMPTIVGTIASAIQSFPRWLQDTILDGTIKLKVDFKGRQRIDDDGRVLAE</sequence>
<dbReference type="GeneID" id="68297621"/>
<evidence type="ECO:0000313" key="7">
    <source>
        <dbReference type="Proteomes" id="UP000825890"/>
    </source>
</evidence>
<dbReference type="EMBL" id="BOLY01000008">
    <property type="protein sequence ID" value="GIZ49005.1"/>
    <property type="molecule type" value="Genomic_DNA"/>
</dbReference>
<dbReference type="PRINTS" id="PR00080">
    <property type="entry name" value="SDRFAMILY"/>
</dbReference>
<organism evidence="6 7">
    <name type="scientific">Cercospora kikuchii</name>
    <dbReference type="NCBI Taxonomy" id="84275"/>
    <lineage>
        <taxon>Eukaryota</taxon>
        <taxon>Fungi</taxon>
        <taxon>Dikarya</taxon>
        <taxon>Ascomycota</taxon>
        <taxon>Pezizomycotina</taxon>
        <taxon>Dothideomycetes</taxon>
        <taxon>Dothideomycetidae</taxon>
        <taxon>Mycosphaerellales</taxon>
        <taxon>Mycosphaerellaceae</taxon>
        <taxon>Cercospora</taxon>
    </lineage>
</organism>
<accession>A0A9P3FLE5</accession>
<dbReference type="Gene3D" id="3.40.50.720">
    <property type="entry name" value="NAD(P)-binding Rossmann-like Domain"/>
    <property type="match status" value="1"/>
</dbReference>
<dbReference type="SUPFAM" id="SSF51735">
    <property type="entry name" value="NAD(P)-binding Rossmann-fold domains"/>
    <property type="match status" value="1"/>
</dbReference>
<dbReference type="SMART" id="SM00822">
    <property type="entry name" value="PKS_KR"/>
    <property type="match status" value="1"/>
</dbReference>